<proteinExistence type="predicted"/>
<gene>
    <name evidence="5" type="ORF">P5673_021050</name>
</gene>
<keyword evidence="6" id="KW-1185">Reference proteome</keyword>
<feature type="domain" description="Glutathione synthase substrate-binding" evidence="4">
    <location>
        <begin position="1"/>
        <end position="84"/>
    </location>
</feature>
<dbReference type="GO" id="GO:0004363">
    <property type="term" value="F:glutathione synthase activity"/>
    <property type="evidence" value="ECO:0007669"/>
    <property type="project" value="UniProtKB-EC"/>
</dbReference>
<dbReference type="Pfam" id="PF03199">
    <property type="entry name" value="GSH_synthase"/>
    <property type="match status" value="1"/>
</dbReference>
<name>A0AAD9Q9L6_ACRCE</name>
<reference evidence="5" key="1">
    <citation type="journal article" date="2023" name="G3 (Bethesda)">
        <title>Whole genome assembly and annotation of the endangered Caribbean coral Acropora cervicornis.</title>
        <authorList>
            <person name="Selwyn J.D."/>
            <person name="Vollmer S.V."/>
        </authorList>
    </citation>
    <scope>NUCLEOTIDE SEQUENCE</scope>
    <source>
        <strain evidence="5">K2</strain>
    </source>
</reference>
<dbReference type="Gene3D" id="3.30.470.20">
    <property type="entry name" value="ATP-grasp fold, B domain"/>
    <property type="match status" value="1"/>
</dbReference>
<evidence type="ECO:0000256" key="1">
    <source>
        <dbReference type="ARBA" id="ARBA00020821"/>
    </source>
</evidence>
<dbReference type="GO" id="GO:0005829">
    <property type="term" value="C:cytosol"/>
    <property type="evidence" value="ECO:0007669"/>
    <property type="project" value="TreeGrafter"/>
</dbReference>
<dbReference type="Proteomes" id="UP001249851">
    <property type="component" value="Unassembled WGS sequence"/>
</dbReference>
<evidence type="ECO:0000259" key="4">
    <source>
        <dbReference type="Pfam" id="PF03199"/>
    </source>
</evidence>
<dbReference type="SUPFAM" id="SSF56059">
    <property type="entry name" value="Glutathione synthetase ATP-binding domain-like"/>
    <property type="match status" value="1"/>
</dbReference>
<accession>A0AAD9Q9L6</accession>
<sequence>MFVIVHGEVNIYDQKMLEYRVRERNPAVKVIRRSLNDIYHRSRTDDKKCLFVDGMEVAVAYFRSGYSPNHYPTEKGPKGDLNMECCLKTVENCVLKPQREGGGNNMYGEDIRLTLLSKPENSCGDEILLNRESGFLVRTKSTEHADGGVFAGRAAFDSLYLV</sequence>
<evidence type="ECO:0000313" key="6">
    <source>
        <dbReference type="Proteomes" id="UP001249851"/>
    </source>
</evidence>
<organism evidence="5 6">
    <name type="scientific">Acropora cervicornis</name>
    <name type="common">Staghorn coral</name>
    <dbReference type="NCBI Taxonomy" id="6130"/>
    <lineage>
        <taxon>Eukaryota</taxon>
        <taxon>Metazoa</taxon>
        <taxon>Cnidaria</taxon>
        <taxon>Anthozoa</taxon>
        <taxon>Hexacorallia</taxon>
        <taxon>Scleractinia</taxon>
        <taxon>Astrocoeniina</taxon>
        <taxon>Acroporidae</taxon>
        <taxon>Acropora</taxon>
    </lineage>
</organism>
<dbReference type="SUPFAM" id="SSF52440">
    <property type="entry name" value="PreATP-grasp domain"/>
    <property type="match status" value="1"/>
</dbReference>
<dbReference type="PANTHER" id="PTHR11130">
    <property type="entry name" value="GLUTATHIONE SYNTHETASE"/>
    <property type="match status" value="1"/>
</dbReference>
<comment type="caution">
    <text evidence="5">The sequence shown here is derived from an EMBL/GenBank/DDBJ whole genome shotgun (WGS) entry which is preliminary data.</text>
</comment>
<dbReference type="Gene3D" id="3.40.50.1760">
    <property type="entry name" value="Glutathione synthase, substrate-binding domain superfamily, eukaryotic"/>
    <property type="match status" value="1"/>
</dbReference>
<dbReference type="InterPro" id="IPR005615">
    <property type="entry name" value="Glutathione_synthase"/>
</dbReference>
<dbReference type="Pfam" id="PF03917">
    <property type="entry name" value="GSH_synth_ATP"/>
    <property type="match status" value="1"/>
</dbReference>
<dbReference type="AlphaFoldDB" id="A0AAD9Q9L6"/>
<protein>
    <recommendedName>
        <fullName evidence="1">Glutathione synthetase</fullName>
    </recommendedName>
    <alternativeName>
        <fullName evidence="2">Glutathione synthase</fullName>
    </alternativeName>
</protein>
<evidence type="ECO:0000256" key="3">
    <source>
        <dbReference type="ARBA" id="ARBA00048871"/>
    </source>
</evidence>
<dbReference type="InterPro" id="IPR037013">
    <property type="entry name" value="GSH-S_sub-bd_sf"/>
</dbReference>
<dbReference type="GO" id="GO:0043295">
    <property type="term" value="F:glutathione binding"/>
    <property type="evidence" value="ECO:0007669"/>
    <property type="project" value="TreeGrafter"/>
</dbReference>
<dbReference type="InterPro" id="IPR004887">
    <property type="entry name" value="GSH_synth_subst-bd"/>
</dbReference>
<dbReference type="EMBL" id="JARQWQ010000053">
    <property type="protein sequence ID" value="KAK2556840.1"/>
    <property type="molecule type" value="Genomic_DNA"/>
</dbReference>
<comment type="catalytic activity">
    <reaction evidence="3">
        <text>gamma-L-glutamyl-L-cysteine + glycine + ATP = glutathione + ADP + phosphate + H(+)</text>
        <dbReference type="Rhea" id="RHEA:13557"/>
        <dbReference type="ChEBI" id="CHEBI:15378"/>
        <dbReference type="ChEBI" id="CHEBI:30616"/>
        <dbReference type="ChEBI" id="CHEBI:43474"/>
        <dbReference type="ChEBI" id="CHEBI:57305"/>
        <dbReference type="ChEBI" id="CHEBI:57925"/>
        <dbReference type="ChEBI" id="CHEBI:58173"/>
        <dbReference type="ChEBI" id="CHEBI:456216"/>
        <dbReference type="EC" id="6.3.2.3"/>
    </reaction>
    <physiologicalReaction direction="left-to-right" evidence="3">
        <dbReference type="Rhea" id="RHEA:13558"/>
    </physiologicalReaction>
</comment>
<evidence type="ECO:0000256" key="2">
    <source>
        <dbReference type="ARBA" id="ARBA00030403"/>
    </source>
</evidence>
<evidence type="ECO:0000313" key="5">
    <source>
        <dbReference type="EMBL" id="KAK2556840.1"/>
    </source>
</evidence>
<dbReference type="GO" id="GO:0005524">
    <property type="term" value="F:ATP binding"/>
    <property type="evidence" value="ECO:0007669"/>
    <property type="project" value="InterPro"/>
</dbReference>
<dbReference type="InterPro" id="IPR016185">
    <property type="entry name" value="PreATP-grasp_dom_sf"/>
</dbReference>
<dbReference type="PANTHER" id="PTHR11130:SF0">
    <property type="entry name" value="GLUTATHIONE SYNTHETASE"/>
    <property type="match status" value="1"/>
</dbReference>
<reference evidence="5" key="2">
    <citation type="journal article" date="2023" name="Science">
        <title>Genomic signatures of disease resistance in endangered staghorn corals.</title>
        <authorList>
            <person name="Vollmer S.V."/>
            <person name="Selwyn J.D."/>
            <person name="Despard B.A."/>
            <person name="Roesel C.L."/>
        </authorList>
    </citation>
    <scope>NUCLEOTIDE SEQUENCE</scope>
    <source>
        <strain evidence="5">K2</strain>
    </source>
</reference>